<evidence type="ECO:0000313" key="2">
    <source>
        <dbReference type="EMBL" id="UYV83523.1"/>
    </source>
</evidence>
<organism evidence="2 3">
    <name type="scientific">Cordylochernes scorpioides</name>
    <dbReference type="NCBI Taxonomy" id="51811"/>
    <lineage>
        <taxon>Eukaryota</taxon>
        <taxon>Metazoa</taxon>
        <taxon>Ecdysozoa</taxon>
        <taxon>Arthropoda</taxon>
        <taxon>Chelicerata</taxon>
        <taxon>Arachnida</taxon>
        <taxon>Pseudoscorpiones</taxon>
        <taxon>Cheliferoidea</taxon>
        <taxon>Chernetidae</taxon>
        <taxon>Cordylochernes</taxon>
    </lineage>
</organism>
<keyword evidence="3" id="KW-1185">Reference proteome</keyword>
<accession>A0ABY6LQS0</accession>
<proteinExistence type="predicted"/>
<evidence type="ECO:0000313" key="3">
    <source>
        <dbReference type="Proteomes" id="UP001235939"/>
    </source>
</evidence>
<gene>
    <name evidence="2" type="ORF">LAZ67_23001312</name>
</gene>
<evidence type="ECO:0000256" key="1">
    <source>
        <dbReference type="SAM" id="MobiDB-lite"/>
    </source>
</evidence>
<reference evidence="2 3" key="1">
    <citation type="submission" date="2022-03" db="EMBL/GenBank/DDBJ databases">
        <title>A chromosomal length assembly of Cordylochernes scorpioides.</title>
        <authorList>
            <person name="Zeh D."/>
            <person name="Zeh J."/>
        </authorList>
    </citation>
    <scope>NUCLEOTIDE SEQUENCE [LARGE SCALE GENOMIC DNA]</scope>
    <source>
        <strain evidence="2">IN4F17</strain>
        <tissue evidence="2">Whole Body</tissue>
    </source>
</reference>
<protein>
    <submittedName>
        <fullName evidence="2">Uncharacterized protein</fullName>
    </submittedName>
</protein>
<dbReference type="EMBL" id="CP092885">
    <property type="protein sequence ID" value="UYV83523.1"/>
    <property type="molecule type" value="Genomic_DNA"/>
</dbReference>
<dbReference type="Proteomes" id="UP001235939">
    <property type="component" value="Chromosome 23"/>
</dbReference>
<feature type="compositionally biased region" description="Polar residues" evidence="1">
    <location>
        <begin position="67"/>
        <end position="77"/>
    </location>
</feature>
<name>A0ABY6LQS0_9ARAC</name>
<sequence length="185" mass="21171">MTEKREHLTSGRKLTRSEATRRLLAAIIWQMTVAIRRVDTTRLETAFQSPNPGRDDGRAAGVYHRNLTPTTEESSTAMPYPYTAPESNPRDPGQCKQSQTHIPPPQAKDAPEETCRTENSRYMFVQPAPLTLLIRNSNKTLTLRDFLSHRWTNKSTHHIGEPDVIEKKKHTKISRDKEMQKVIQA</sequence>
<feature type="region of interest" description="Disordered" evidence="1">
    <location>
        <begin position="66"/>
        <end position="112"/>
    </location>
</feature>